<dbReference type="GO" id="GO:0005634">
    <property type="term" value="C:nucleus"/>
    <property type="evidence" value="ECO:0007669"/>
    <property type="project" value="TreeGrafter"/>
</dbReference>
<evidence type="ECO:0000313" key="3">
    <source>
        <dbReference type="EMBL" id="KAK4348718.1"/>
    </source>
</evidence>
<dbReference type="GO" id="GO:0000055">
    <property type="term" value="P:ribosomal large subunit export from nucleus"/>
    <property type="evidence" value="ECO:0007669"/>
    <property type="project" value="TreeGrafter"/>
</dbReference>
<reference evidence="3" key="1">
    <citation type="submission" date="2023-12" db="EMBL/GenBank/DDBJ databases">
        <title>Genome assembly of Anisodus tanguticus.</title>
        <authorList>
            <person name="Wang Y.-J."/>
        </authorList>
    </citation>
    <scope>NUCLEOTIDE SEQUENCE</scope>
    <source>
        <strain evidence="3">KB-2021</strain>
        <tissue evidence="3">Leaf</tissue>
    </source>
</reference>
<keyword evidence="1" id="KW-0547">Nucleotide-binding</keyword>
<dbReference type="GO" id="GO:0030687">
    <property type="term" value="C:preribosome, large subunit precursor"/>
    <property type="evidence" value="ECO:0007669"/>
    <property type="project" value="TreeGrafter"/>
</dbReference>
<dbReference type="Gene3D" id="3.40.50.300">
    <property type="entry name" value="P-loop containing nucleotide triphosphate hydrolases"/>
    <property type="match status" value="1"/>
</dbReference>
<dbReference type="GO" id="GO:0005524">
    <property type="term" value="F:ATP binding"/>
    <property type="evidence" value="ECO:0007669"/>
    <property type="project" value="UniProtKB-KW"/>
</dbReference>
<dbReference type="InterPro" id="IPR027417">
    <property type="entry name" value="P-loop_NTPase"/>
</dbReference>
<accession>A0AAE1RBW2</accession>
<sequence>MSFDGSFCVDYELQRFLSRCPELASIPQFDYLLKKGDKVTEDELVNAVGEIVIHPKYTIPLVGCFRPLARKIVDRAVSLLSLVPNLRCNDDGDLMEVDQEDNPGEVGDLDIEDTIHIIDVYAKRGKGLKLHELACLAFCRAHDLVRSLLRSVLGYFEFAPPPFERFRQRKSVMEAVVLDGAGLLNAVRVSYRLLLAETEVFATMWDWSCLLDDISQFHDYYLGKNEEPNRSVCDIIWCGIRILSILLKLNDRAIAKFKLCSQEACSCLLRWEEYYQDVALEKAAWYLESSHENNHDLAGGSMGLNQCRTLQSSSFDSLVPSSSTILENGLLKGDKKMTWDCGKPFILTSAMQKSYEMVFLAFSQRWPVLLYGPAGAGKTALISKLAELHGGRGTLFVAPCEINNQ</sequence>
<keyword evidence="4" id="KW-1185">Reference proteome</keyword>
<comment type="caution">
    <text evidence="3">The sequence shown here is derived from an EMBL/GenBank/DDBJ whole genome shotgun (WGS) entry which is preliminary data.</text>
</comment>
<evidence type="ECO:0000256" key="2">
    <source>
        <dbReference type="ARBA" id="ARBA00022840"/>
    </source>
</evidence>
<evidence type="ECO:0008006" key="5">
    <source>
        <dbReference type="Google" id="ProtNLM"/>
    </source>
</evidence>
<gene>
    <name evidence="3" type="ORF">RND71_031473</name>
</gene>
<proteinExistence type="predicted"/>
<dbReference type="SUPFAM" id="SSF52540">
    <property type="entry name" value="P-loop containing nucleoside triphosphate hydrolases"/>
    <property type="match status" value="1"/>
</dbReference>
<dbReference type="AlphaFoldDB" id="A0AAE1RBW2"/>
<dbReference type="EMBL" id="JAVYJV010000017">
    <property type="protein sequence ID" value="KAK4348718.1"/>
    <property type="molecule type" value="Genomic_DNA"/>
</dbReference>
<name>A0AAE1RBW2_9SOLA</name>
<protein>
    <recommendedName>
        <fullName evidence="5">Midasin</fullName>
    </recommendedName>
</protein>
<dbReference type="GO" id="GO:0000027">
    <property type="term" value="P:ribosomal large subunit assembly"/>
    <property type="evidence" value="ECO:0007669"/>
    <property type="project" value="TreeGrafter"/>
</dbReference>
<keyword evidence="2" id="KW-0067">ATP-binding</keyword>
<dbReference type="Proteomes" id="UP001291623">
    <property type="component" value="Unassembled WGS sequence"/>
</dbReference>
<evidence type="ECO:0000313" key="4">
    <source>
        <dbReference type="Proteomes" id="UP001291623"/>
    </source>
</evidence>
<dbReference type="PANTHER" id="PTHR48103">
    <property type="entry name" value="MIDASIN-RELATED"/>
    <property type="match status" value="1"/>
</dbReference>
<dbReference type="PANTHER" id="PTHR48103:SF2">
    <property type="entry name" value="MIDASIN"/>
    <property type="match status" value="1"/>
</dbReference>
<evidence type="ECO:0000256" key="1">
    <source>
        <dbReference type="ARBA" id="ARBA00022741"/>
    </source>
</evidence>
<organism evidence="3 4">
    <name type="scientific">Anisodus tanguticus</name>
    <dbReference type="NCBI Taxonomy" id="243964"/>
    <lineage>
        <taxon>Eukaryota</taxon>
        <taxon>Viridiplantae</taxon>
        <taxon>Streptophyta</taxon>
        <taxon>Embryophyta</taxon>
        <taxon>Tracheophyta</taxon>
        <taxon>Spermatophyta</taxon>
        <taxon>Magnoliopsida</taxon>
        <taxon>eudicotyledons</taxon>
        <taxon>Gunneridae</taxon>
        <taxon>Pentapetalae</taxon>
        <taxon>asterids</taxon>
        <taxon>lamiids</taxon>
        <taxon>Solanales</taxon>
        <taxon>Solanaceae</taxon>
        <taxon>Solanoideae</taxon>
        <taxon>Hyoscyameae</taxon>
        <taxon>Anisodus</taxon>
    </lineage>
</organism>